<proteinExistence type="predicted"/>
<accession>A0A8J5MDP5</accession>
<reference evidence="2" key="1">
    <citation type="submission" date="2021-01" db="EMBL/GenBank/DDBJ databases">
        <title>Phytophthora aleatoria, a newly-described species from Pinus radiata is distinct from Phytophthora cactorum isolates based on comparative genomics.</title>
        <authorList>
            <person name="Mcdougal R."/>
            <person name="Panda P."/>
            <person name="Williams N."/>
            <person name="Studholme D.J."/>
        </authorList>
    </citation>
    <scope>NUCLEOTIDE SEQUENCE</scope>
    <source>
        <strain evidence="2">NZFS 4037</strain>
    </source>
</reference>
<evidence type="ECO:0000256" key="1">
    <source>
        <dbReference type="SAM" id="MobiDB-lite"/>
    </source>
</evidence>
<keyword evidence="3" id="KW-1185">Reference proteome</keyword>
<feature type="compositionally biased region" description="Basic residues" evidence="1">
    <location>
        <begin position="85"/>
        <end position="102"/>
    </location>
</feature>
<feature type="region of interest" description="Disordered" evidence="1">
    <location>
        <begin position="26"/>
        <end position="121"/>
    </location>
</feature>
<evidence type="ECO:0000313" key="3">
    <source>
        <dbReference type="Proteomes" id="UP000709295"/>
    </source>
</evidence>
<sequence>LTAGELNLADRELNQETLVALLRIQAHGKPPKHLRRGGKDLDNDLDVGSDTSDDKAPIPTNQASSAMPAAGLGDEPTTELSSPKPGRRGLHKPKAWKQKKRLETRSGYQPPARSRSSQGSR</sequence>
<name>A0A8J5MDP5_9STRA</name>
<dbReference type="EMBL" id="JAENGY010001503">
    <property type="protein sequence ID" value="KAG6948816.1"/>
    <property type="molecule type" value="Genomic_DNA"/>
</dbReference>
<evidence type="ECO:0000313" key="2">
    <source>
        <dbReference type="EMBL" id="KAG6948816.1"/>
    </source>
</evidence>
<protein>
    <submittedName>
        <fullName evidence="2">Uncharacterized protein</fullName>
    </submittedName>
</protein>
<comment type="caution">
    <text evidence="2">The sequence shown here is derived from an EMBL/GenBank/DDBJ whole genome shotgun (WGS) entry which is preliminary data.</text>
</comment>
<feature type="non-terminal residue" evidence="2">
    <location>
        <position position="1"/>
    </location>
</feature>
<organism evidence="2 3">
    <name type="scientific">Phytophthora aleatoria</name>
    <dbReference type="NCBI Taxonomy" id="2496075"/>
    <lineage>
        <taxon>Eukaryota</taxon>
        <taxon>Sar</taxon>
        <taxon>Stramenopiles</taxon>
        <taxon>Oomycota</taxon>
        <taxon>Peronosporomycetes</taxon>
        <taxon>Peronosporales</taxon>
        <taxon>Peronosporaceae</taxon>
        <taxon>Phytophthora</taxon>
    </lineage>
</organism>
<dbReference type="AlphaFoldDB" id="A0A8J5MDP5"/>
<gene>
    <name evidence="2" type="ORF">JG688_00014924</name>
</gene>
<dbReference type="Proteomes" id="UP000709295">
    <property type="component" value="Unassembled WGS sequence"/>
</dbReference>